<gene>
    <name evidence="2" type="ORF">pipiens_012652</name>
</gene>
<feature type="compositionally biased region" description="Acidic residues" evidence="1">
    <location>
        <begin position="78"/>
        <end position="87"/>
    </location>
</feature>
<name>A0ABD1D1F6_CULPP</name>
<sequence>MWQIIELRRNHPILQIMTAVLGHRRRSYRIFCPDCHLIKYFDVPACVTSGGVAAFHQPKSKSSSRERLRAGGDSGVPSEDDDDDDDPCISRSSPECHGTECDHGAEGGHDHFHLRVGSSSSGDFRSKSSLRNDRYKCFGLLESNILNSFQLQNFRRKNGSEYDSANSSGVFGSSKKFNSMVIPHFSPWRPPRSG</sequence>
<evidence type="ECO:0000256" key="1">
    <source>
        <dbReference type="SAM" id="MobiDB-lite"/>
    </source>
</evidence>
<reference evidence="2 3" key="1">
    <citation type="submission" date="2024-05" db="EMBL/GenBank/DDBJ databases">
        <title>Culex pipiens pipiens assembly and annotation.</title>
        <authorList>
            <person name="Alout H."/>
            <person name="Durand T."/>
        </authorList>
    </citation>
    <scope>NUCLEOTIDE SEQUENCE [LARGE SCALE GENOMIC DNA]</scope>
    <source>
        <strain evidence="2">HA-2024</strain>
        <tissue evidence="2">Whole body</tissue>
    </source>
</reference>
<evidence type="ECO:0000313" key="2">
    <source>
        <dbReference type="EMBL" id="KAL1388284.1"/>
    </source>
</evidence>
<keyword evidence="3" id="KW-1185">Reference proteome</keyword>
<protein>
    <submittedName>
        <fullName evidence="2">Uncharacterized protein</fullName>
    </submittedName>
</protein>
<dbReference type="EMBL" id="JBEHCU010008101">
    <property type="protein sequence ID" value="KAL1388284.1"/>
    <property type="molecule type" value="Genomic_DNA"/>
</dbReference>
<dbReference type="AlphaFoldDB" id="A0ABD1D1F6"/>
<dbReference type="Proteomes" id="UP001562425">
    <property type="component" value="Unassembled WGS sequence"/>
</dbReference>
<proteinExistence type="predicted"/>
<comment type="caution">
    <text evidence="2">The sequence shown here is derived from an EMBL/GenBank/DDBJ whole genome shotgun (WGS) entry which is preliminary data.</text>
</comment>
<feature type="region of interest" description="Disordered" evidence="1">
    <location>
        <begin position="55"/>
        <end position="89"/>
    </location>
</feature>
<evidence type="ECO:0000313" key="3">
    <source>
        <dbReference type="Proteomes" id="UP001562425"/>
    </source>
</evidence>
<organism evidence="2 3">
    <name type="scientific">Culex pipiens pipiens</name>
    <name type="common">Northern house mosquito</name>
    <dbReference type="NCBI Taxonomy" id="38569"/>
    <lineage>
        <taxon>Eukaryota</taxon>
        <taxon>Metazoa</taxon>
        <taxon>Ecdysozoa</taxon>
        <taxon>Arthropoda</taxon>
        <taxon>Hexapoda</taxon>
        <taxon>Insecta</taxon>
        <taxon>Pterygota</taxon>
        <taxon>Neoptera</taxon>
        <taxon>Endopterygota</taxon>
        <taxon>Diptera</taxon>
        <taxon>Nematocera</taxon>
        <taxon>Culicoidea</taxon>
        <taxon>Culicidae</taxon>
        <taxon>Culicinae</taxon>
        <taxon>Culicini</taxon>
        <taxon>Culex</taxon>
        <taxon>Culex</taxon>
    </lineage>
</organism>
<accession>A0ABD1D1F6</accession>